<accession>A0A2T2NWA6</accession>
<sequence>MGATASGDGGDGGDGRDRGDGGDGGDGDDGGAGRGDGRGGRGGGEAPARPGPPPPSSSSLHRAPCPASPLQRQRRPATSTSTPTLTCSSLPPCRPELRGLQRSYEPANPSDGWDGGHDRPISAQLALAAIVTRHAPLSSTSLRPRMQPPQPLPPCQLLLPLLSCCRPRAREKATPRFPSPMDAATIGPAGQARTQLYRLCLASAPLSGRLHVTAPLMVRALSRLHTRRHLALRLWPASRQPPSPAS</sequence>
<evidence type="ECO:0000256" key="1">
    <source>
        <dbReference type="SAM" id="MobiDB-lite"/>
    </source>
</evidence>
<evidence type="ECO:0000313" key="2">
    <source>
        <dbReference type="EMBL" id="PSN69715.1"/>
    </source>
</evidence>
<name>A0A2T2NWA6_CORCC</name>
<dbReference type="EMBL" id="KZ678132">
    <property type="protein sequence ID" value="PSN69715.1"/>
    <property type="molecule type" value="Genomic_DNA"/>
</dbReference>
<organism evidence="2 3">
    <name type="scientific">Corynespora cassiicola Philippines</name>
    <dbReference type="NCBI Taxonomy" id="1448308"/>
    <lineage>
        <taxon>Eukaryota</taxon>
        <taxon>Fungi</taxon>
        <taxon>Dikarya</taxon>
        <taxon>Ascomycota</taxon>
        <taxon>Pezizomycotina</taxon>
        <taxon>Dothideomycetes</taxon>
        <taxon>Pleosporomycetidae</taxon>
        <taxon>Pleosporales</taxon>
        <taxon>Corynesporascaceae</taxon>
        <taxon>Corynespora</taxon>
    </lineage>
</organism>
<keyword evidence="3" id="KW-1185">Reference proteome</keyword>
<feature type="region of interest" description="Disordered" evidence="1">
    <location>
        <begin position="1"/>
        <end position="94"/>
    </location>
</feature>
<evidence type="ECO:0000313" key="3">
    <source>
        <dbReference type="Proteomes" id="UP000240883"/>
    </source>
</evidence>
<gene>
    <name evidence="2" type="ORF">BS50DRAFT_585242</name>
</gene>
<protein>
    <submittedName>
        <fullName evidence="2">Uncharacterized protein</fullName>
    </submittedName>
</protein>
<feature type="compositionally biased region" description="Gly residues" evidence="1">
    <location>
        <begin position="30"/>
        <end position="45"/>
    </location>
</feature>
<feature type="compositionally biased region" description="Low complexity" evidence="1">
    <location>
        <begin position="78"/>
        <end position="91"/>
    </location>
</feature>
<proteinExistence type="predicted"/>
<dbReference type="Proteomes" id="UP000240883">
    <property type="component" value="Unassembled WGS sequence"/>
</dbReference>
<dbReference type="AlphaFoldDB" id="A0A2T2NWA6"/>
<reference evidence="2 3" key="1">
    <citation type="journal article" date="2018" name="Front. Microbiol.">
        <title>Genome-Wide Analysis of Corynespora cassiicola Leaf Fall Disease Putative Effectors.</title>
        <authorList>
            <person name="Lopez D."/>
            <person name="Ribeiro S."/>
            <person name="Label P."/>
            <person name="Fumanal B."/>
            <person name="Venisse J.S."/>
            <person name="Kohler A."/>
            <person name="de Oliveira R.R."/>
            <person name="Labutti K."/>
            <person name="Lipzen A."/>
            <person name="Lail K."/>
            <person name="Bauer D."/>
            <person name="Ohm R.A."/>
            <person name="Barry K.W."/>
            <person name="Spatafora J."/>
            <person name="Grigoriev I.V."/>
            <person name="Martin F.M."/>
            <person name="Pujade-Renaud V."/>
        </authorList>
    </citation>
    <scope>NUCLEOTIDE SEQUENCE [LARGE SCALE GENOMIC DNA]</scope>
    <source>
        <strain evidence="2 3">Philippines</strain>
    </source>
</reference>